<dbReference type="PATRIC" id="fig|157687.3.peg.1789"/>
<comment type="similarity">
    <text evidence="1 7">Belongs to the DeoC/FbaB aldolase family. DeoC type 1 subfamily.</text>
</comment>
<dbReference type="FunFam" id="3.20.20.70:FF:000044">
    <property type="entry name" value="Deoxyribose-phosphate aldolase"/>
    <property type="match status" value="1"/>
</dbReference>
<dbReference type="Gene3D" id="3.20.20.70">
    <property type="entry name" value="Aldolase class I"/>
    <property type="match status" value="1"/>
</dbReference>
<dbReference type="STRING" id="157687.HMPREF3180_01796"/>
<keyword evidence="2 7" id="KW-0963">Cytoplasm</keyword>
<evidence type="ECO:0000256" key="5">
    <source>
        <dbReference type="ARBA" id="ARBA00048791"/>
    </source>
</evidence>
<feature type="active site" description="Schiff-base intermediate with acetaldehyde" evidence="7">
    <location>
        <position position="154"/>
    </location>
</feature>
<comment type="pathway">
    <text evidence="7">Carbohydrate degradation; 2-deoxy-D-ribose 1-phosphate degradation; D-glyceraldehyde 3-phosphate and acetaldehyde from 2-deoxy-alpha-D-ribose 1-phosphate: step 2/2.</text>
</comment>
<evidence type="ECO:0000313" key="8">
    <source>
        <dbReference type="EMBL" id="KXB61426.1"/>
    </source>
</evidence>
<dbReference type="GO" id="GO:0006018">
    <property type="term" value="P:2-deoxyribose 1-phosphate catabolic process"/>
    <property type="evidence" value="ECO:0007669"/>
    <property type="project" value="UniProtKB-UniRule"/>
</dbReference>
<dbReference type="PANTHER" id="PTHR10889:SF1">
    <property type="entry name" value="DEOXYRIBOSE-PHOSPHATE ALDOLASE"/>
    <property type="match status" value="1"/>
</dbReference>
<protein>
    <recommendedName>
        <fullName evidence="7">Deoxyribose-phosphate aldolase</fullName>
        <shortName evidence="7">DERA</shortName>
        <ecNumber evidence="7">4.1.2.4</ecNumber>
    </recommendedName>
    <alternativeName>
        <fullName evidence="7">2-deoxy-D-ribose 5-phosphate aldolase</fullName>
    </alternativeName>
    <alternativeName>
        <fullName evidence="7">Phosphodeoxyriboaldolase</fullName>
        <shortName evidence="7">Deoxyriboaldolase</shortName>
    </alternativeName>
</protein>
<evidence type="ECO:0000256" key="4">
    <source>
        <dbReference type="ARBA" id="ARBA00023270"/>
    </source>
</evidence>
<evidence type="ECO:0000256" key="2">
    <source>
        <dbReference type="ARBA" id="ARBA00022490"/>
    </source>
</evidence>
<evidence type="ECO:0000256" key="3">
    <source>
        <dbReference type="ARBA" id="ARBA00023239"/>
    </source>
</evidence>
<dbReference type="EMBL" id="LSDD01000133">
    <property type="protein sequence ID" value="KXB61426.1"/>
    <property type="molecule type" value="Genomic_DNA"/>
</dbReference>
<dbReference type="AlphaFoldDB" id="A0A134A164"/>
<organism evidence="8 9">
    <name type="scientific">Leptotrichia wadei</name>
    <dbReference type="NCBI Taxonomy" id="157687"/>
    <lineage>
        <taxon>Bacteria</taxon>
        <taxon>Fusobacteriati</taxon>
        <taxon>Fusobacteriota</taxon>
        <taxon>Fusobacteriia</taxon>
        <taxon>Fusobacteriales</taxon>
        <taxon>Leptotrichiaceae</taxon>
        <taxon>Leptotrichia</taxon>
    </lineage>
</organism>
<dbReference type="PANTHER" id="PTHR10889">
    <property type="entry name" value="DEOXYRIBOSE-PHOSPHATE ALDOLASE"/>
    <property type="match status" value="1"/>
</dbReference>
<dbReference type="PIRSF" id="PIRSF001357">
    <property type="entry name" value="DeoC"/>
    <property type="match status" value="1"/>
</dbReference>
<accession>A0A134A164</accession>
<dbReference type="GO" id="GO:0016052">
    <property type="term" value="P:carbohydrate catabolic process"/>
    <property type="evidence" value="ECO:0007669"/>
    <property type="project" value="TreeGrafter"/>
</dbReference>
<dbReference type="SUPFAM" id="SSF51569">
    <property type="entry name" value="Aldolase"/>
    <property type="match status" value="1"/>
</dbReference>
<dbReference type="GO" id="GO:0004139">
    <property type="term" value="F:deoxyribose-phosphate aldolase activity"/>
    <property type="evidence" value="ECO:0007669"/>
    <property type="project" value="UniProtKB-UniRule"/>
</dbReference>
<proteinExistence type="inferred from homology"/>
<dbReference type="InterPro" id="IPR002915">
    <property type="entry name" value="DeoC/FbaB/LacD_aldolase"/>
</dbReference>
<reference evidence="9" key="1">
    <citation type="submission" date="2016-01" db="EMBL/GenBank/DDBJ databases">
        <authorList>
            <person name="Mitreva M."/>
            <person name="Pepin K.H."/>
            <person name="Mihindukulasuriya K.A."/>
            <person name="Fulton R."/>
            <person name="Fronick C."/>
            <person name="O'Laughlin M."/>
            <person name="Miner T."/>
            <person name="Herter B."/>
            <person name="Rosa B.A."/>
            <person name="Cordes M."/>
            <person name="Tomlinson C."/>
            <person name="Wollam A."/>
            <person name="Palsikar V.B."/>
            <person name="Mardis E.R."/>
            <person name="Wilson R.K."/>
        </authorList>
    </citation>
    <scope>NUCLEOTIDE SEQUENCE [LARGE SCALE GENOMIC DNA]</scope>
    <source>
        <strain evidence="9">KA00185</strain>
    </source>
</reference>
<name>A0A134A164_9FUSO</name>
<dbReference type="InterPro" id="IPR013785">
    <property type="entry name" value="Aldolase_TIM"/>
</dbReference>
<comment type="caution">
    <text evidence="8">The sequence shown here is derived from an EMBL/GenBank/DDBJ whole genome shotgun (WGS) entry which is preliminary data.</text>
</comment>
<dbReference type="InterPro" id="IPR011343">
    <property type="entry name" value="DeoC"/>
</dbReference>
<dbReference type="NCBIfam" id="TIGR00126">
    <property type="entry name" value="deoC"/>
    <property type="match status" value="1"/>
</dbReference>
<dbReference type="HAMAP" id="MF_00114">
    <property type="entry name" value="DeoC_type1"/>
    <property type="match status" value="1"/>
</dbReference>
<sequence length="224" mass="24195">MVMMKISKFIDHTILKASATREDIKKLCDEAKEYGFYSVCVNGANVEYAFSQVKDSDVKVAAVVGFPLGAMATDVKVFEAKKAIEDGASEIDMVINVGALKDKDYELVENEIRRIKEAIGKNVLKVIIETCYLTDEEKVKACELAVNANADFVKTSTGFGTGGATFEDVELMKKTVGNKAKVKASGGVRDFETAKKYIELGAERLGTSSGIAIVTGDENEGSGY</sequence>
<dbReference type="UniPathway" id="UPA00002">
    <property type="reaction ID" value="UER00468"/>
</dbReference>
<comment type="catalytic activity">
    <reaction evidence="5 7">
        <text>2-deoxy-D-ribose 5-phosphate = D-glyceraldehyde 3-phosphate + acetaldehyde</text>
        <dbReference type="Rhea" id="RHEA:12821"/>
        <dbReference type="ChEBI" id="CHEBI:15343"/>
        <dbReference type="ChEBI" id="CHEBI:59776"/>
        <dbReference type="ChEBI" id="CHEBI:62877"/>
        <dbReference type="EC" id="4.1.2.4"/>
    </reaction>
</comment>
<keyword evidence="9" id="KW-1185">Reference proteome</keyword>
<evidence type="ECO:0000256" key="7">
    <source>
        <dbReference type="HAMAP-Rule" id="MF_00114"/>
    </source>
</evidence>
<comment type="subcellular location">
    <subcellularLocation>
        <location evidence="7">Cytoplasm</location>
    </subcellularLocation>
</comment>
<evidence type="ECO:0000256" key="6">
    <source>
        <dbReference type="ARBA" id="ARBA00056337"/>
    </source>
</evidence>
<keyword evidence="4 7" id="KW-0704">Schiff base</keyword>
<dbReference type="EC" id="4.1.2.4" evidence="7"/>
<dbReference type="SMART" id="SM01133">
    <property type="entry name" value="DeoC"/>
    <property type="match status" value="1"/>
</dbReference>
<dbReference type="InterPro" id="IPR028581">
    <property type="entry name" value="DeoC_typeI"/>
</dbReference>
<dbReference type="Proteomes" id="UP000070483">
    <property type="component" value="Unassembled WGS sequence"/>
</dbReference>
<keyword evidence="3 7" id="KW-0456">Lyase</keyword>
<dbReference type="Pfam" id="PF01791">
    <property type="entry name" value="DeoC"/>
    <property type="match status" value="1"/>
</dbReference>
<evidence type="ECO:0000256" key="1">
    <source>
        <dbReference type="ARBA" id="ARBA00010936"/>
    </source>
</evidence>
<feature type="active site" description="Proton donor/acceptor" evidence="7">
    <location>
        <position position="92"/>
    </location>
</feature>
<dbReference type="CDD" id="cd00959">
    <property type="entry name" value="DeoC"/>
    <property type="match status" value="1"/>
</dbReference>
<gene>
    <name evidence="7" type="primary">deoC</name>
    <name evidence="8" type="ORF">HMPREF3180_01796</name>
</gene>
<dbReference type="GO" id="GO:0009264">
    <property type="term" value="P:deoxyribonucleotide catabolic process"/>
    <property type="evidence" value="ECO:0007669"/>
    <property type="project" value="UniProtKB-UniRule"/>
</dbReference>
<dbReference type="GO" id="GO:0005737">
    <property type="term" value="C:cytoplasm"/>
    <property type="evidence" value="ECO:0007669"/>
    <property type="project" value="UniProtKB-SubCell"/>
</dbReference>
<feature type="active site" description="Proton donor/acceptor" evidence="7">
    <location>
        <position position="183"/>
    </location>
</feature>
<comment type="function">
    <text evidence="6 7">Catalyzes a reversible aldol reaction between acetaldehyde and D-glyceraldehyde 3-phosphate to generate 2-deoxy-D-ribose 5-phosphate.</text>
</comment>
<evidence type="ECO:0000313" key="9">
    <source>
        <dbReference type="Proteomes" id="UP000070483"/>
    </source>
</evidence>